<dbReference type="Gene3D" id="3.40.1410.10">
    <property type="entry name" value="Chorismate lyase-like"/>
    <property type="match status" value="1"/>
</dbReference>
<evidence type="ECO:0000256" key="3">
    <source>
        <dbReference type="ARBA" id="ARBA00023163"/>
    </source>
</evidence>
<dbReference type="EMBL" id="FTOC01000002">
    <property type="protein sequence ID" value="SIS40891.1"/>
    <property type="molecule type" value="Genomic_DNA"/>
</dbReference>
<dbReference type="Gene3D" id="1.10.10.10">
    <property type="entry name" value="Winged helix-like DNA-binding domain superfamily/Winged helix DNA-binding domain"/>
    <property type="match status" value="1"/>
</dbReference>
<name>A0A1N7IV85_9BACI</name>
<sequence length="215" mass="25102">MRGAPIPSERELSETYGVSRMTVRQAVSNMVRNRLLYREKGRGTFVAEQKFEQPLQGVTSFSEDMKRRGLSSHNELLTFETRMPDETTRELLDLNEEEVYHLKRIRYADDEPMAIEETFIPVRLFPELDARRLEELSFYEYIETETEQSIGRARQTIEAGIAGTEEAEPLAIQEGDAILQIERVGYLSTGSPFERNISIYRSDRYKFISDMYRQH</sequence>
<dbReference type="GO" id="GO:0003700">
    <property type="term" value="F:DNA-binding transcription factor activity"/>
    <property type="evidence" value="ECO:0007669"/>
    <property type="project" value="InterPro"/>
</dbReference>
<dbReference type="GO" id="GO:0003677">
    <property type="term" value="F:DNA binding"/>
    <property type="evidence" value="ECO:0007669"/>
    <property type="project" value="UniProtKB-KW"/>
</dbReference>
<evidence type="ECO:0000256" key="1">
    <source>
        <dbReference type="ARBA" id="ARBA00023015"/>
    </source>
</evidence>
<dbReference type="SUPFAM" id="SSF46785">
    <property type="entry name" value="Winged helix' DNA-binding domain"/>
    <property type="match status" value="1"/>
</dbReference>
<dbReference type="CDD" id="cd07377">
    <property type="entry name" value="WHTH_GntR"/>
    <property type="match status" value="1"/>
</dbReference>
<dbReference type="InterPro" id="IPR036388">
    <property type="entry name" value="WH-like_DNA-bd_sf"/>
</dbReference>
<dbReference type="Pfam" id="PF00392">
    <property type="entry name" value="GntR"/>
    <property type="match status" value="1"/>
</dbReference>
<proteinExistence type="predicted"/>
<dbReference type="SUPFAM" id="SSF64288">
    <property type="entry name" value="Chorismate lyase-like"/>
    <property type="match status" value="1"/>
</dbReference>
<protein>
    <submittedName>
        <fullName evidence="5">Transcriptional regulator, GntR family</fullName>
    </submittedName>
</protein>
<keyword evidence="3" id="KW-0804">Transcription</keyword>
<dbReference type="PANTHER" id="PTHR44846">
    <property type="entry name" value="MANNOSYL-D-GLYCERATE TRANSPORT/METABOLISM SYSTEM REPRESSOR MNGR-RELATED"/>
    <property type="match status" value="1"/>
</dbReference>
<dbReference type="Proteomes" id="UP000187608">
    <property type="component" value="Unassembled WGS sequence"/>
</dbReference>
<dbReference type="InterPro" id="IPR028978">
    <property type="entry name" value="Chorismate_lyase_/UTRA_dom_sf"/>
</dbReference>
<keyword evidence="2" id="KW-0238">DNA-binding</keyword>
<reference evidence="6" key="1">
    <citation type="submission" date="2017-01" db="EMBL/GenBank/DDBJ databases">
        <authorList>
            <person name="Varghese N."/>
            <person name="Submissions S."/>
        </authorList>
    </citation>
    <scope>NUCLEOTIDE SEQUENCE [LARGE SCALE GENOMIC DNA]</scope>
    <source>
        <strain evidence="6">DSM 23127</strain>
    </source>
</reference>
<dbReference type="PROSITE" id="PS50949">
    <property type="entry name" value="HTH_GNTR"/>
    <property type="match status" value="1"/>
</dbReference>
<dbReference type="SMART" id="SM00345">
    <property type="entry name" value="HTH_GNTR"/>
    <property type="match status" value="1"/>
</dbReference>
<gene>
    <name evidence="5" type="ORF">SAMN05421687_102273</name>
</gene>
<evidence type="ECO:0000256" key="2">
    <source>
        <dbReference type="ARBA" id="ARBA00023125"/>
    </source>
</evidence>
<dbReference type="AlphaFoldDB" id="A0A1N7IV85"/>
<feature type="domain" description="HTH gntR-type" evidence="4">
    <location>
        <begin position="1"/>
        <end position="49"/>
    </location>
</feature>
<dbReference type="InterPro" id="IPR050679">
    <property type="entry name" value="Bact_HTH_transcr_reg"/>
</dbReference>
<dbReference type="PANTHER" id="PTHR44846:SF1">
    <property type="entry name" value="MANNOSYL-D-GLYCERATE TRANSPORT_METABOLISM SYSTEM REPRESSOR MNGR-RELATED"/>
    <property type="match status" value="1"/>
</dbReference>
<evidence type="ECO:0000313" key="6">
    <source>
        <dbReference type="Proteomes" id="UP000187608"/>
    </source>
</evidence>
<dbReference type="InterPro" id="IPR036390">
    <property type="entry name" value="WH_DNA-bd_sf"/>
</dbReference>
<dbReference type="InterPro" id="IPR000524">
    <property type="entry name" value="Tscrpt_reg_HTH_GntR"/>
</dbReference>
<accession>A0A1N7IV85</accession>
<dbReference type="PRINTS" id="PR00035">
    <property type="entry name" value="HTHGNTR"/>
</dbReference>
<keyword evidence="1" id="KW-0805">Transcription regulation</keyword>
<organism evidence="5 6">
    <name type="scientific">Salimicrobium flavidum</name>
    <dbReference type="NCBI Taxonomy" id="570947"/>
    <lineage>
        <taxon>Bacteria</taxon>
        <taxon>Bacillati</taxon>
        <taxon>Bacillota</taxon>
        <taxon>Bacilli</taxon>
        <taxon>Bacillales</taxon>
        <taxon>Bacillaceae</taxon>
        <taxon>Salimicrobium</taxon>
    </lineage>
</organism>
<evidence type="ECO:0000259" key="4">
    <source>
        <dbReference type="PROSITE" id="PS50949"/>
    </source>
</evidence>
<dbReference type="SMART" id="SM00866">
    <property type="entry name" value="UTRA"/>
    <property type="match status" value="1"/>
</dbReference>
<dbReference type="GO" id="GO:0045892">
    <property type="term" value="P:negative regulation of DNA-templated transcription"/>
    <property type="evidence" value="ECO:0007669"/>
    <property type="project" value="TreeGrafter"/>
</dbReference>
<keyword evidence="6" id="KW-1185">Reference proteome</keyword>
<dbReference type="STRING" id="570947.SAMN05421687_102273"/>
<evidence type="ECO:0000313" key="5">
    <source>
        <dbReference type="EMBL" id="SIS40891.1"/>
    </source>
</evidence>
<dbReference type="Pfam" id="PF07702">
    <property type="entry name" value="UTRA"/>
    <property type="match status" value="1"/>
</dbReference>
<dbReference type="InterPro" id="IPR011663">
    <property type="entry name" value="UTRA"/>
</dbReference>